<dbReference type="InterPro" id="IPR041236">
    <property type="entry name" value="PriA_C"/>
</dbReference>
<evidence type="ECO:0000256" key="11">
    <source>
        <dbReference type="ARBA" id="ARBA00048988"/>
    </source>
</evidence>
<keyword evidence="9 12" id="KW-0238">DNA-binding</keyword>
<comment type="similarity">
    <text evidence="12">Belongs to the helicase family. PriA subfamily.</text>
</comment>
<dbReference type="Pfam" id="PF18074">
    <property type="entry name" value="PriA_C"/>
    <property type="match status" value="1"/>
</dbReference>
<comment type="catalytic activity">
    <reaction evidence="12">
        <text>Couples ATP hydrolysis with the unwinding of duplex DNA by translocating in the 3'-5' direction.</text>
        <dbReference type="EC" id="5.6.2.4"/>
    </reaction>
</comment>
<dbReference type="GO" id="GO:0005524">
    <property type="term" value="F:ATP binding"/>
    <property type="evidence" value="ECO:0007669"/>
    <property type="project" value="UniProtKB-UniRule"/>
</dbReference>
<dbReference type="GO" id="GO:1990077">
    <property type="term" value="C:primosome complex"/>
    <property type="evidence" value="ECO:0007669"/>
    <property type="project" value="UniProtKB-UniRule"/>
</dbReference>
<keyword evidence="8 12" id="KW-0067">ATP-binding</keyword>
<feature type="domain" description="Helicase ATP-binding" evidence="13">
    <location>
        <begin position="222"/>
        <end position="388"/>
    </location>
</feature>
<evidence type="ECO:0000259" key="13">
    <source>
        <dbReference type="PROSITE" id="PS51192"/>
    </source>
</evidence>
<protein>
    <recommendedName>
        <fullName evidence="12">Replication restart protein PriA</fullName>
    </recommendedName>
    <alternativeName>
        <fullName evidence="12">ATP-dependent DNA helicase PriA</fullName>
        <ecNumber evidence="12">5.6.2.4</ecNumber>
    </alternativeName>
    <alternativeName>
        <fullName evidence="12">DNA 3'-5' helicase PriA</fullName>
    </alternativeName>
</protein>
<keyword evidence="2 12" id="KW-0235">DNA replication</keyword>
<proteinExistence type="inferred from homology"/>
<keyword evidence="3 12" id="KW-0479">Metal-binding</keyword>
<keyword evidence="7 12" id="KW-0862">Zinc</keyword>
<dbReference type="Gene3D" id="3.40.50.300">
    <property type="entry name" value="P-loop containing nucleotide triphosphate hydrolases"/>
    <property type="match status" value="2"/>
</dbReference>
<keyword evidence="16" id="KW-1185">Reference proteome</keyword>
<organism evidence="15 16">
    <name type="scientific">Psychrosphaera saromensis</name>
    <dbReference type="NCBI Taxonomy" id="716813"/>
    <lineage>
        <taxon>Bacteria</taxon>
        <taxon>Pseudomonadati</taxon>
        <taxon>Pseudomonadota</taxon>
        <taxon>Gammaproteobacteria</taxon>
        <taxon>Alteromonadales</taxon>
        <taxon>Pseudoalteromonadaceae</taxon>
        <taxon>Psychrosphaera</taxon>
    </lineage>
</organism>
<dbReference type="CDD" id="cd18804">
    <property type="entry name" value="SF2_C_priA"/>
    <property type="match status" value="1"/>
</dbReference>
<keyword evidence="10 12" id="KW-0413">Isomerase</keyword>
<dbReference type="Pfam" id="PF00270">
    <property type="entry name" value="DEAD"/>
    <property type="match status" value="1"/>
</dbReference>
<dbReference type="HAMAP" id="MF_00983">
    <property type="entry name" value="PriA"/>
    <property type="match status" value="1"/>
</dbReference>
<evidence type="ECO:0000256" key="3">
    <source>
        <dbReference type="ARBA" id="ARBA00022723"/>
    </source>
</evidence>
<dbReference type="InterPro" id="IPR040498">
    <property type="entry name" value="PriA_CRR"/>
</dbReference>
<evidence type="ECO:0000256" key="10">
    <source>
        <dbReference type="ARBA" id="ARBA00023235"/>
    </source>
</evidence>
<dbReference type="GO" id="GO:0008270">
    <property type="term" value="F:zinc ion binding"/>
    <property type="evidence" value="ECO:0007669"/>
    <property type="project" value="UniProtKB-UniRule"/>
</dbReference>
<comment type="subunit">
    <text evidence="12">Component of the replication restart primosome.</text>
</comment>
<gene>
    <name evidence="12" type="primary">priA</name>
    <name evidence="15" type="ORF">BTO11_01300</name>
</gene>
<keyword evidence="6 12" id="KW-0347">Helicase</keyword>
<comment type="cofactor">
    <cofactor evidence="12">
        <name>Zn(2+)</name>
        <dbReference type="ChEBI" id="CHEBI:29105"/>
    </cofactor>
    <text evidence="12">Binds 2 zinc ions per subunit.</text>
</comment>
<feature type="domain" description="Helicase C-terminal" evidence="14">
    <location>
        <begin position="467"/>
        <end position="639"/>
    </location>
</feature>
<dbReference type="NCBIfam" id="NF004067">
    <property type="entry name" value="PRK05580.1-4"/>
    <property type="match status" value="1"/>
</dbReference>
<reference evidence="15 16" key="1">
    <citation type="submission" date="2016-12" db="EMBL/GenBank/DDBJ databases">
        <title>Diversity of luminous bacteria.</title>
        <authorList>
            <person name="Yoshizawa S."/>
            <person name="Kogure K."/>
        </authorList>
    </citation>
    <scope>NUCLEOTIDE SEQUENCE [LARGE SCALE GENOMIC DNA]</scope>
    <source>
        <strain evidence="15 16">SA4-48</strain>
    </source>
</reference>
<comment type="catalytic activity">
    <reaction evidence="11 12">
        <text>ATP + H2O = ADP + phosphate + H(+)</text>
        <dbReference type="Rhea" id="RHEA:13065"/>
        <dbReference type="ChEBI" id="CHEBI:15377"/>
        <dbReference type="ChEBI" id="CHEBI:15378"/>
        <dbReference type="ChEBI" id="CHEBI:30616"/>
        <dbReference type="ChEBI" id="CHEBI:43474"/>
        <dbReference type="ChEBI" id="CHEBI:456216"/>
        <dbReference type="EC" id="5.6.2.4"/>
    </reaction>
</comment>
<evidence type="ECO:0000256" key="7">
    <source>
        <dbReference type="ARBA" id="ARBA00022833"/>
    </source>
</evidence>
<dbReference type="GO" id="GO:0006302">
    <property type="term" value="P:double-strand break repair"/>
    <property type="evidence" value="ECO:0007669"/>
    <property type="project" value="InterPro"/>
</dbReference>
<evidence type="ECO:0000256" key="2">
    <source>
        <dbReference type="ARBA" id="ARBA00022705"/>
    </source>
</evidence>
<evidence type="ECO:0000313" key="16">
    <source>
        <dbReference type="Proteomes" id="UP000239007"/>
    </source>
</evidence>
<dbReference type="FunFam" id="3.40.1440.60:FF:000001">
    <property type="entry name" value="Primosomal protein N"/>
    <property type="match status" value="1"/>
</dbReference>
<feature type="binding site" evidence="12">
    <location>
        <position position="450"/>
    </location>
    <ligand>
        <name>Zn(2+)</name>
        <dbReference type="ChEBI" id="CHEBI:29105"/>
        <label>1</label>
    </ligand>
</feature>
<dbReference type="SMART" id="SM00487">
    <property type="entry name" value="DEXDc"/>
    <property type="match status" value="1"/>
</dbReference>
<dbReference type="RefSeq" id="WP_105050880.1">
    <property type="nucleotide sequence ID" value="NZ_BMYG01000005.1"/>
</dbReference>
<dbReference type="PROSITE" id="PS51192">
    <property type="entry name" value="HELICASE_ATP_BIND_1"/>
    <property type="match status" value="1"/>
</dbReference>
<dbReference type="GO" id="GO:0006269">
    <property type="term" value="P:DNA replication, synthesis of primer"/>
    <property type="evidence" value="ECO:0007669"/>
    <property type="project" value="UniProtKB-KW"/>
</dbReference>
<dbReference type="NCBIfam" id="TIGR00595">
    <property type="entry name" value="priA"/>
    <property type="match status" value="1"/>
</dbReference>
<dbReference type="Pfam" id="PF17764">
    <property type="entry name" value="PriA_3primeBD"/>
    <property type="match status" value="1"/>
</dbReference>
<dbReference type="InterPro" id="IPR041222">
    <property type="entry name" value="PriA_3primeBD"/>
</dbReference>
<dbReference type="GO" id="GO:0043138">
    <property type="term" value="F:3'-5' DNA helicase activity"/>
    <property type="evidence" value="ECO:0007669"/>
    <property type="project" value="UniProtKB-EC"/>
</dbReference>
<dbReference type="SUPFAM" id="SSF52540">
    <property type="entry name" value="P-loop containing nucleoside triphosphate hydrolases"/>
    <property type="match status" value="2"/>
</dbReference>
<dbReference type="GO" id="GO:0006270">
    <property type="term" value="P:DNA replication initiation"/>
    <property type="evidence" value="ECO:0007669"/>
    <property type="project" value="TreeGrafter"/>
</dbReference>
<dbReference type="FunFam" id="3.40.50.300:FF:000489">
    <property type="entry name" value="Primosome assembly protein PriA"/>
    <property type="match status" value="1"/>
</dbReference>
<dbReference type="InterPro" id="IPR005259">
    <property type="entry name" value="PriA"/>
</dbReference>
<dbReference type="InterPro" id="IPR011545">
    <property type="entry name" value="DEAD/DEAH_box_helicase_dom"/>
</dbReference>
<dbReference type="InterPro" id="IPR027417">
    <property type="entry name" value="P-loop_NTPase"/>
</dbReference>
<evidence type="ECO:0000313" key="15">
    <source>
        <dbReference type="EMBL" id="PQJ52419.1"/>
    </source>
</evidence>
<dbReference type="EMBL" id="MSCH01000003">
    <property type="protein sequence ID" value="PQJ52419.1"/>
    <property type="molecule type" value="Genomic_DNA"/>
</dbReference>
<dbReference type="GO" id="GO:0003677">
    <property type="term" value="F:DNA binding"/>
    <property type="evidence" value="ECO:0007669"/>
    <property type="project" value="UniProtKB-UniRule"/>
</dbReference>
<dbReference type="GO" id="GO:0016887">
    <property type="term" value="F:ATP hydrolysis activity"/>
    <property type="evidence" value="ECO:0007669"/>
    <property type="project" value="RHEA"/>
</dbReference>
<dbReference type="InterPro" id="IPR001650">
    <property type="entry name" value="Helicase_C-like"/>
</dbReference>
<dbReference type="Proteomes" id="UP000239007">
    <property type="component" value="Unassembled WGS sequence"/>
</dbReference>
<dbReference type="PROSITE" id="PS51194">
    <property type="entry name" value="HELICASE_CTER"/>
    <property type="match status" value="1"/>
</dbReference>
<evidence type="ECO:0000259" key="14">
    <source>
        <dbReference type="PROSITE" id="PS51194"/>
    </source>
</evidence>
<feature type="binding site" evidence="12">
    <location>
        <position position="474"/>
    </location>
    <ligand>
        <name>Zn(2+)</name>
        <dbReference type="ChEBI" id="CHEBI:29105"/>
        <label>2</label>
    </ligand>
</feature>
<dbReference type="InterPro" id="IPR014001">
    <property type="entry name" value="Helicase_ATP-bd"/>
</dbReference>
<dbReference type="AlphaFoldDB" id="A0A2S7URQ3"/>
<keyword evidence="1 12" id="KW-0639">Primosome</keyword>
<keyword evidence="4 12" id="KW-0547">Nucleotide-binding</keyword>
<sequence>MSLFNNQVLQVALPLPLRRLFDYLYLEPTSDTQESNKPQQGQRVIVPFGRQTLVGVVIKVTDKSEYPIEKLKPIKALIENESSFNTQQLNLLHWAADYYKHPIGEVFASALPGILRENKTIAQLAPQALVLSDDKSVDEQLSKNATQLHKLLTLLKQGTYTRPELTSADIKSTSIKRFVDEGWASWQAMPANVKEVTPDDISGQLSLNTEQAIAVSAINSSSASSNVSSCFLLDGVTGSGKTEVYLQAIEHVLLKQQQVLVCVPEIGLTPQTISRFKQRFNLDVELWHSGMTDKQRFNTWYKARNGQAKIVIATRSGVFLPFSKLGMIVIDEEHDASFKQQEGFKYHCRSLALYRAKLANVPVILGSATPSLETLQNALVGKFHHLELKSRAAGSQLPTMKLLDLNQCRVDSGIGEPLLEKIKQCLAAKQQVMLFINRRGFAPVLMCEECRWLTECSRCSSFTTFHKSKNLLICHHCGDQQPTIHQCKGCGSTRLSTVGVGTEQLHLALQAAIPDYPVIRLDRDSTSKKGEFDAILEQINKGEPSIIVGTQMVAKGHHFPNVSLVGIVDVDGSLFSSDFRAPEKLAQLIVQVSGRAGRGSVKGEVWLQTKFPEHPVIQDLVNNKYSDFASFALTEREMLSLPPYSYQALIRAEATNEQYASHWLQSISPHLNQFNDLLVLGPSPAPMTKKAGKFRHMLTIQCKSRPYLHKVVDWLIENLDSVQKDNRIRWSIDIDPLDLS</sequence>
<dbReference type="CDD" id="cd17929">
    <property type="entry name" value="DEXHc_priA"/>
    <property type="match status" value="1"/>
</dbReference>
<dbReference type="PANTHER" id="PTHR30580:SF0">
    <property type="entry name" value="PRIMOSOMAL PROTEIN N"/>
    <property type="match status" value="1"/>
</dbReference>
<dbReference type="InterPro" id="IPR042115">
    <property type="entry name" value="PriA_3primeBD_sf"/>
</dbReference>
<dbReference type="Gene3D" id="3.40.1440.60">
    <property type="entry name" value="PriA, 3(prime) DNA-binding domain"/>
    <property type="match status" value="1"/>
</dbReference>
<dbReference type="OrthoDB" id="9759544at2"/>
<evidence type="ECO:0000256" key="4">
    <source>
        <dbReference type="ARBA" id="ARBA00022741"/>
    </source>
</evidence>
<dbReference type="GO" id="GO:0006310">
    <property type="term" value="P:DNA recombination"/>
    <property type="evidence" value="ECO:0007669"/>
    <property type="project" value="InterPro"/>
</dbReference>
<dbReference type="EC" id="5.6.2.4" evidence="12"/>
<evidence type="ECO:0000256" key="8">
    <source>
        <dbReference type="ARBA" id="ARBA00022840"/>
    </source>
</evidence>
<dbReference type="NCBIfam" id="NF004065">
    <property type="entry name" value="PRK05580.1-1"/>
    <property type="match status" value="1"/>
</dbReference>
<accession>A0A2S7URQ3</accession>
<evidence type="ECO:0000256" key="1">
    <source>
        <dbReference type="ARBA" id="ARBA00022515"/>
    </source>
</evidence>
<evidence type="ECO:0000256" key="5">
    <source>
        <dbReference type="ARBA" id="ARBA00022801"/>
    </source>
</evidence>
<keyword evidence="5 12" id="KW-0378">Hydrolase</keyword>
<feature type="binding site" evidence="12">
    <location>
        <position position="459"/>
    </location>
    <ligand>
        <name>Zn(2+)</name>
        <dbReference type="ChEBI" id="CHEBI:29105"/>
        <label>2</label>
    </ligand>
</feature>
<feature type="binding site" evidence="12">
    <location>
        <position position="477"/>
    </location>
    <ligand>
        <name>Zn(2+)</name>
        <dbReference type="ChEBI" id="CHEBI:29105"/>
        <label>2</label>
    </ligand>
</feature>
<feature type="binding site" evidence="12">
    <location>
        <position position="447"/>
    </location>
    <ligand>
        <name>Zn(2+)</name>
        <dbReference type="ChEBI" id="CHEBI:29105"/>
        <label>1</label>
    </ligand>
</feature>
<feature type="binding site" evidence="12">
    <location>
        <position position="487"/>
    </location>
    <ligand>
        <name>Zn(2+)</name>
        <dbReference type="ChEBI" id="CHEBI:29105"/>
        <label>1</label>
    </ligand>
</feature>
<name>A0A2S7URQ3_9GAMM</name>
<feature type="binding site" evidence="12">
    <location>
        <position position="456"/>
    </location>
    <ligand>
        <name>Zn(2+)</name>
        <dbReference type="ChEBI" id="CHEBI:29105"/>
        <label>2</label>
    </ligand>
</feature>
<evidence type="ECO:0000256" key="9">
    <source>
        <dbReference type="ARBA" id="ARBA00023125"/>
    </source>
</evidence>
<dbReference type="Pfam" id="PF18319">
    <property type="entry name" value="Zn_ribbon_PriA"/>
    <property type="match status" value="1"/>
</dbReference>
<comment type="caution">
    <text evidence="15">The sequence shown here is derived from an EMBL/GenBank/DDBJ whole genome shotgun (WGS) entry which is preliminary data.</text>
</comment>
<dbReference type="Pfam" id="PF00271">
    <property type="entry name" value="Helicase_C"/>
    <property type="match status" value="1"/>
</dbReference>
<evidence type="ECO:0000256" key="12">
    <source>
        <dbReference type="HAMAP-Rule" id="MF_00983"/>
    </source>
</evidence>
<comment type="function">
    <text evidence="12">Initiates the restart of stalled replication forks, which reloads the replicative helicase on sites other than the origin of replication. Recognizes and binds to abandoned replication forks and remodels them to uncover a helicase loading site. Promotes assembly of the primosome at these replication forks.</text>
</comment>
<evidence type="ECO:0000256" key="6">
    <source>
        <dbReference type="ARBA" id="ARBA00022806"/>
    </source>
</evidence>
<feature type="binding site" evidence="12">
    <location>
        <position position="490"/>
    </location>
    <ligand>
        <name>Zn(2+)</name>
        <dbReference type="ChEBI" id="CHEBI:29105"/>
        <label>1</label>
    </ligand>
</feature>
<dbReference type="SMART" id="SM00490">
    <property type="entry name" value="HELICc"/>
    <property type="match status" value="1"/>
</dbReference>
<dbReference type="PANTHER" id="PTHR30580">
    <property type="entry name" value="PRIMOSOMAL PROTEIN N"/>
    <property type="match status" value="1"/>
</dbReference>